<dbReference type="OrthoDB" id="10260017at2759"/>
<dbReference type="InterPro" id="IPR053710">
    <property type="entry name" value="Arylamine_NAT_domain_sf"/>
</dbReference>
<dbReference type="EMBL" id="JAPZBU010000003">
    <property type="protein sequence ID" value="KAJ5414258.1"/>
    <property type="molecule type" value="Genomic_DNA"/>
</dbReference>
<evidence type="ECO:0000313" key="2">
    <source>
        <dbReference type="EMBL" id="KAJ5414258.1"/>
    </source>
</evidence>
<accession>A0A9X0BEN4</accession>
<dbReference type="PANTHER" id="PTHR11786">
    <property type="entry name" value="N-HYDROXYARYLAMINE O-ACETYLTRANSFERASE"/>
    <property type="match status" value="1"/>
</dbReference>
<comment type="similarity">
    <text evidence="1">Belongs to the arylamine N-acetyltransferase family.</text>
</comment>
<comment type="caution">
    <text evidence="2">The sequence shown here is derived from an EMBL/GenBank/DDBJ whole genome shotgun (WGS) entry which is preliminary data.</text>
</comment>
<dbReference type="Pfam" id="PF00797">
    <property type="entry name" value="Acetyltransf_2"/>
    <property type="match status" value="1"/>
</dbReference>
<dbReference type="Proteomes" id="UP001147747">
    <property type="component" value="Unassembled WGS sequence"/>
</dbReference>
<reference evidence="2" key="1">
    <citation type="submission" date="2022-12" db="EMBL/GenBank/DDBJ databases">
        <authorList>
            <person name="Petersen C."/>
        </authorList>
    </citation>
    <scope>NUCLEOTIDE SEQUENCE</scope>
    <source>
        <strain evidence="2">IBT 29677</strain>
    </source>
</reference>
<dbReference type="PANTHER" id="PTHR11786:SF0">
    <property type="entry name" value="ARYLAMINE N-ACETYLTRANSFERASE 4-RELATED"/>
    <property type="match status" value="1"/>
</dbReference>
<dbReference type="InterPro" id="IPR001447">
    <property type="entry name" value="Arylamine_N-AcTrfase"/>
</dbReference>
<dbReference type="GO" id="GO:0016407">
    <property type="term" value="F:acetyltransferase activity"/>
    <property type="evidence" value="ECO:0007669"/>
    <property type="project" value="InterPro"/>
</dbReference>
<evidence type="ECO:0000313" key="3">
    <source>
        <dbReference type="Proteomes" id="UP001147747"/>
    </source>
</evidence>
<dbReference type="SUPFAM" id="SSF54001">
    <property type="entry name" value="Cysteine proteinases"/>
    <property type="match status" value="1"/>
</dbReference>
<dbReference type="Gene3D" id="3.30.2140.20">
    <property type="match status" value="1"/>
</dbReference>
<name>A0A9X0BEN4_9EURO</name>
<dbReference type="RefSeq" id="XP_056494104.1">
    <property type="nucleotide sequence ID" value="XM_056625522.1"/>
</dbReference>
<sequence length="316" mass="35761">MTQLPKYTDKQLETYLSRISYPSSEVGASLVQSVRQNVTKNALGTLFELQRRHLASIPWGNSGLHYSQHHTISLNPATLFEKMVERRLDGYCMENTGLFHIILRSLGYVVYAIGARIGQAVGTGVENGLFSQLSHMALIVVIDEVKYMVDVGFGAYNATTPLLLKEGAITTRMAPSEMRLIKDSLVEATDKSQKFWIYQTRHNPESTWLSMICFADTELLPQDFELMNFGVSQRRASWFTQRFVCTRMILDLTGQEIIGQCSLAGKEVKRRIHGQTEVLQTIESEDDRVKALAQYFDMHLRDSEIQGIRGLASQVQ</sequence>
<dbReference type="AlphaFoldDB" id="A0A9X0BEN4"/>
<evidence type="ECO:0000256" key="1">
    <source>
        <dbReference type="ARBA" id="ARBA00006547"/>
    </source>
</evidence>
<protein>
    <submittedName>
        <fullName evidence="2">Arylamine N-acetyltransferase</fullName>
    </submittedName>
</protein>
<proteinExistence type="inferred from homology"/>
<organism evidence="2 3">
    <name type="scientific">Penicillium cosmopolitanum</name>
    <dbReference type="NCBI Taxonomy" id="1131564"/>
    <lineage>
        <taxon>Eukaryota</taxon>
        <taxon>Fungi</taxon>
        <taxon>Dikarya</taxon>
        <taxon>Ascomycota</taxon>
        <taxon>Pezizomycotina</taxon>
        <taxon>Eurotiomycetes</taxon>
        <taxon>Eurotiomycetidae</taxon>
        <taxon>Eurotiales</taxon>
        <taxon>Aspergillaceae</taxon>
        <taxon>Penicillium</taxon>
    </lineage>
</organism>
<gene>
    <name evidence="2" type="ORF">N7509_000885</name>
</gene>
<keyword evidence="3" id="KW-1185">Reference proteome</keyword>
<dbReference type="InterPro" id="IPR038765">
    <property type="entry name" value="Papain-like_cys_pep_sf"/>
</dbReference>
<dbReference type="GeneID" id="81364502"/>
<reference evidence="2" key="2">
    <citation type="journal article" date="2023" name="IMA Fungus">
        <title>Comparative genomic study of the Penicillium genus elucidates a diverse pangenome and 15 lateral gene transfer events.</title>
        <authorList>
            <person name="Petersen C."/>
            <person name="Sorensen T."/>
            <person name="Nielsen M.R."/>
            <person name="Sondergaard T.E."/>
            <person name="Sorensen J.L."/>
            <person name="Fitzpatrick D.A."/>
            <person name="Frisvad J.C."/>
            <person name="Nielsen K.L."/>
        </authorList>
    </citation>
    <scope>NUCLEOTIDE SEQUENCE</scope>
    <source>
        <strain evidence="2">IBT 29677</strain>
    </source>
</reference>